<comment type="cofactor">
    <cofactor evidence="1">
        <name>Zn(2+)</name>
        <dbReference type="ChEBI" id="CHEBI:29105"/>
    </cofactor>
</comment>
<evidence type="ECO:0000256" key="10">
    <source>
        <dbReference type="ARBA" id="ARBA00093448"/>
    </source>
</evidence>
<dbReference type="Gene3D" id="3.30.1380.10">
    <property type="match status" value="1"/>
</dbReference>
<dbReference type="RefSeq" id="WP_274687745.1">
    <property type="nucleotide sequence ID" value="NZ_JAPMOU010000004.1"/>
</dbReference>
<reference evidence="13 14" key="1">
    <citation type="submission" date="2022-11" db="EMBL/GenBank/DDBJ databases">
        <title>Spartinivicinus poritis sp. nov., isolated from scleractinian coral Porites lutea.</title>
        <authorList>
            <person name="Zhang G."/>
            <person name="Cai L."/>
            <person name="Wei Q."/>
        </authorList>
    </citation>
    <scope>NUCLEOTIDE SEQUENCE [LARGE SCALE GENOMIC DNA]</scope>
    <source>
        <strain evidence="13 14">A2-2</strain>
    </source>
</reference>
<evidence type="ECO:0000313" key="13">
    <source>
        <dbReference type="EMBL" id="MDE1461382.1"/>
    </source>
</evidence>
<evidence type="ECO:0000256" key="1">
    <source>
        <dbReference type="ARBA" id="ARBA00001947"/>
    </source>
</evidence>
<keyword evidence="14" id="KW-1185">Reference proteome</keyword>
<dbReference type="PANTHER" id="PTHR37425:SF1">
    <property type="entry name" value="OUTER MEMBRANE PROTEIN"/>
    <property type="match status" value="1"/>
</dbReference>
<keyword evidence="3" id="KW-0645">Protease</keyword>
<evidence type="ECO:0000256" key="7">
    <source>
        <dbReference type="ARBA" id="ARBA00022833"/>
    </source>
</evidence>
<organism evidence="13 14">
    <name type="scientific">Spartinivicinus poritis</name>
    <dbReference type="NCBI Taxonomy" id="2994640"/>
    <lineage>
        <taxon>Bacteria</taxon>
        <taxon>Pseudomonadati</taxon>
        <taxon>Pseudomonadota</taxon>
        <taxon>Gammaproteobacteria</taxon>
        <taxon>Oceanospirillales</taxon>
        <taxon>Zooshikellaceae</taxon>
        <taxon>Spartinivicinus</taxon>
    </lineage>
</organism>
<name>A0ABT5U769_9GAMM</name>
<dbReference type="CDD" id="cd14844">
    <property type="entry name" value="Zn-DD-carboxypeptidase_like"/>
    <property type="match status" value="1"/>
</dbReference>
<comment type="pathway">
    <text evidence="2">Cell wall biogenesis; cell wall polysaccharide biosynthesis.</text>
</comment>
<dbReference type="SUPFAM" id="SSF55166">
    <property type="entry name" value="Hedgehog/DD-peptidase"/>
    <property type="match status" value="1"/>
</dbReference>
<dbReference type="InterPro" id="IPR009045">
    <property type="entry name" value="Zn_M74/Hedgehog-like"/>
</dbReference>
<evidence type="ECO:0000256" key="5">
    <source>
        <dbReference type="ARBA" id="ARBA00022729"/>
    </source>
</evidence>
<evidence type="ECO:0000256" key="6">
    <source>
        <dbReference type="ARBA" id="ARBA00022801"/>
    </source>
</evidence>
<evidence type="ECO:0000256" key="4">
    <source>
        <dbReference type="ARBA" id="ARBA00022723"/>
    </source>
</evidence>
<accession>A0ABT5U769</accession>
<comment type="similarity">
    <text evidence="10">Belongs to the peptidase M15 family.</text>
</comment>
<evidence type="ECO:0000256" key="3">
    <source>
        <dbReference type="ARBA" id="ARBA00022670"/>
    </source>
</evidence>
<feature type="signal peptide" evidence="12">
    <location>
        <begin position="1"/>
        <end position="34"/>
    </location>
</feature>
<proteinExistence type="inferred from homology"/>
<feature type="chain" id="PRO_5047177045" description="Murein endopeptidase K" evidence="12">
    <location>
        <begin position="35"/>
        <end position="192"/>
    </location>
</feature>
<sequence>MRNRSMEQKLSRRQFLMCSAATLTTAALSSYSQASIFKDFAQPAYKSLVLNNTHTGEKVSVTFWEKGQIVKDAMSEINRVLRDHRSGETYSMDPELMDLLFWLQYQLDLPAKTPFNVISGYRSPKTNAMLRRQGRSVAKNSFHMKGRAIDIAVPGRNLKDVRGAALSLKGGGVGYYPGSGFVHLDTGPTRIW</sequence>
<keyword evidence="8" id="KW-0482">Metalloprotease</keyword>
<dbReference type="PANTHER" id="PTHR37425">
    <property type="match status" value="1"/>
</dbReference>
<dbReference type="Pfam" id="PF05951">
    <property type="entry name" value="Peptidase_M15_2"/>
    <property type="match status" value="1"/>
</dbReference>
<comment type="caution">
    <text evidence="13">The sequence shown here is derived from an EMBL/GenBank/DDBJ whole genome shotgun (WGS) entry which is preliminary data.</text>
</comment>
<dbReference type="InterPro" id="IPR010275">
    <property type="entry name" value="MepK"/>
</dbReference>
<dbReference type="Proteomes" id="UP001528823">
    <property type="component" value="Unassembled WGS sequence"/>
</dbReference>
<gene>
    <name evidence="13" type="ORF">ORQ98_05320</name>
</gene>
<evidence type="ECO:0000256" key="12">
    <source>
        <dbReference type="SAM" id="SignalP"/>
    </source>
</evidence>
<keyword evidence="4" id="KW-0479">Metal-binding</keyword>
<keyword evidence="7" id="KW-0862">Zinc</keyword>
<evidence type="ECO:0000313" key="14">
    <source>
        <dbReference type="Proteomes" id="UP001528823"/>
    </source>
</evidence>
<evidence type="ECO:0000256" key="9">
    <source>
        <dbReference type="ARBA" id="ARBA00023316"/>
    </source>
</evidence>
<protein>
    <recommendedName>
        <fullName evidence="11">Murein endopeptidase K</fullName>
    </recommendedName>
</protein>
<evidence type="ECO:0000256" key="11">
    <source>
        <dbReference type="ARBA" id="ARBA00093666"/>
    </source>
</evidence>
<keyword evidence="6" id="KW-0378">Hydrolase</keyword>
<dbReference type="InterPro" id="IPR006311">
    <property type="entry name" value="TAT_signal"/>
</dbReference>
<evidence type="ECO:0000256" key="8">
    <source>
        <dbReference type="ARBA" id="ARBA00023049"/>
    </source>
</evidence>
<keyword evidence="5 12" id="KW-0732">Signal</keyword>
<dbReference type="PROSITE" id="PS51318">
    <property type="entry name" value="TAT"/>
    <property type="match status" value="1"/>
</dbReference>
<dbReference type="EMBL" id="JAPMOU010000004">
    <property type="protein sequence ID" value="MDE1461382.1"/>
    <property type="molecule type" value="Genomic_DNA"/>
</dbReference>
<evidence type="ECO:0000256" key="2">
    <source>
        <dbReference type="ARBA" id="ARBA00004776"/>
    </source>
</evidence>
<keyword evidence="9" id="KW-0961">Cell wall biogenesis/degradation</keyword>